<comment type="caution">
    <text evidence="3">The sequence shown here is derived from an EMBL/GenBank/DDBJ whole genome shotgun (WGS) entry which is preliminary data.</text>
</comment>
<name>A0A5C5ZBP1_9BACT</name>
<dbReference type="OrthoDB" id="9783375at2"/>
<keyword evidence="2" id="KW-0472">Membrane</keyword>
<dbReference type="SUPFAM" id="SSF48695">
    <property type="entry name" value="Multiheme cytochromes"/>
    <property type="match status" value="1"/>
</dbReference>
<evidence type="ECO:0000313" key="4">
    <source>
        <dbReference type="Proteomes" id="UP000315010"/>
    </source>
</evidence>
<sequence>MMVLKISTVLLAFVLGADHQVPTTSLHPPIVLRDRGGELVMDSGQPISTSVSCGKCHDTDFIQRHSYHASLDIDRTVDVGSLDGYRPWDYGRGGVGRWNPLTYRYLTPPGQQTLRMGIADWIRLQGRWHIGGGPALRGFGQVPLDEQVASSDVSSVDPNHQVFDPKDGQLRAWDWQQSGVVEMNCFLCHVDHPDNAARIEQLEAGKFGWANTATLAKTGLVEPSGEGWTYHRDAFEEDGSVTTEHLPLRKPTSAHCGQCHGLTHDGEEPLELKLSLRQWSTATKGQVFSAQRISDSAANIEGKEELTRPWDAHAQAMLDCRSCHFSINNPAEFRSSDRNRPKHLSYEPRRLTLSEYLRQPSHQFAKGQTAQGSIAGHLAGTMRRCEDCHDAPSTHDWLPYQAVHFERLSCEACHISQSFAPAIEQVDWTLVDTNGQPPTDWRGWKRDANGQALVTGFEPVLLPRSDLNGRARLFPINLVSVWYWVAGAEQPLPVRESDLQRAFLPNGIYHPELAAVLDADDDGQLSRRELRLDTSDKVAVAKRLLTEIGVSQPHIVGELQPYELHHGVGPGRDAIRDCEACHAKTSRLTQPISLADYLPGGVMPSPIGGTDVIFAGSFNDGPTEGESNTSLSWRPNLREADFYVLGHDDWPWVNVLGVLSILGTLIGTMIHAGLRIRHGRWWLDHDHPLESEQ</sequence>
<evidence type="ECO:0008006" key="5">
    <source>
        <dbReference type="Google" id="ProtNLM"/>
    </source>
</evidence>
<feature type="transmembrane region" description="Helical" evidence="2">
    <location>
        <begin position="652"/>
        <end position="674"/>
    </location>
</feature>
<proteinExistence type="predicted"/>
<keyword evidence="1" id="KW-0732">Signal</keyword>
<dbReference type="AlphaFoldDB" id="A0A5C5ZBP1"/>
<evidence type="ECO:0000256" key="1">
    <source>
        <dbReference type="ARBA" id="ARBA00022729"/>
    </source>
</evidence>
<reference evidence="3 4" key="1">
    <citation type="submission" date="2019-02" db="EMBL/GenBank/DDBJ databases">
        <title>Deep-cultivation of Planctomycetes and their phenomic and genomic characterization uncovers novel biology.</title>
        <authorList>
            <person name="Wiegand S."/>
            <person name="Jogler M."/>
            <person name="Boedeker C."/>
            <person name="Pinto D."/>
            <person name="Vollmers J."/>
            <person name="Rivas-Marin E."/>
            <person name="Kohn T."/>
            <person name="Peeters S.H."/>
            <person name="Heuer A."/>
            <person name="Rast P."/>
            <person name="Oberbeckmann S."/>
            <person name="Bunk B."/>
            <person name="Jeske O."/>
            <person name="Meyerdierks A."/>
            <person name="Storesund J.E."/>
            <person name="Kallscheuer N."/>
            <person name="Luecker S."/>
            <person name="Lage O.M."/>
            <person name="Pohl T."/>
            <person name="Merkel B.J."/>
            <person name="Hornburger P."/>
            <person name="Mueller R.-W."/>
            <person name="Bruemmer F."/>
            <person name="Labrenz M."/>
            <person name="Spormann A.M."/>
            <person name="Op Den Camp H."/>
            <person name="Overmann J."/>
            <person name="Amann R."/>
            <person name="Jetten M.S.M."/>
            <person name="Mascher T."/>
            <person name="Medema M.H."/>
            <person name="Devos D.P."/>
            <person name="Kaster A.-K."/>
            <person name="Ovreas L."/>
            <person name="Rohde M."/>
            <person name="Galperin M.Y."/>
            <person name="Jogler C."/>
        </authorList>
    </citation>
    <scope>NUCLEOTIDE SEQUENCE [LARGE SCALE GENOMIC DNA]</scope>
    <source>
        <strain evidence="3 4">CA13</strain>
    </source>
</reference>
<protein>
    <recommendedName>
        <fullName evidence="5">Cytochrome c-552/4 domain-containing protein</fullName>
    </recommendedName>
</protein>
<gene>
    <name evidence="3" type="ORF">CA13_62140</name>
</gene>
<dbReference type="Proteomes" id="UP000315010">
    <property type="component" value="Unassembled WGS sequence"/>
</dbReference>
<keyword evidence="2" id="KW-0812">Transmembrane</keyword>
<evidence type="ECO:0000256" key="2">
    <source>
        <dbReference type="SAM" id="Phobius"/>
    </source>
</evidence>
<dbReference type="EMBL" id="SJPJ01000001">
    <property type="protein sequence ID" value="TWT84734.1"/>
    <property type="molecule type" value="Genomic_DNA"/>
</dbReference>
<accession>A0A5C5ZBP1</accession>
<dbReference type="PROSITE" id="PS00018">
    <property type="entry name" value="EF_HAND_1"/>
    <property type="match status" value="1"/>
</dbReference>
<dbReference type="PANTHER" id="PTHR35038">
    <property type="entry name" value="DISSIMILATORY SULFITE REDUCTASE SIRA"/>
    <property type="match status" value="1"/>
</dbReference>
<evidence type="ECO:0000313" key="3">
    <source>
        <dbReference type="EMBL" id="TWT84734.1"/>
    </source>
</evidence>
<dbReference type="InterPro" id="IPR051829">
    <property type="entry name" value="Multiheme_Cytochr_ET"/>
</dbReference>
<keyword evidence="2" id="KW-1133">Transmembrane helix</keyword>
<keyword evidence="4" id="KW-1185">Reference proteome</keyword>
<dbReference type="InterPro" id="IPR018247">
    <property type="entry name" value="EF_Hand_1_Ca_BS"/>
</dbReference>
<dbReference type="InterPro" id="IPR036280">
    <property type="entry name" value="Multihaem_cyt_sf"/>
</dbReference>
<dbReference type="RefSeq" id="WP_146402577.1">
    <property type="nucleotide sequence ID" value="NZ_SJPJ01000001.1"/>
</dbReference>
<organism evidence="3 4">
    <name type="scientific">Novipirellula herctigrandis</name>
    <dbReference type="NCBI Taxonomy" id="2527986"/>
    <lineage>
        <taxon>Bacteria</taxon>
        <taxon>Pseudomonadati</taxon>
        <taxon>Planctomycetota</taxon>
        <taxon>Planctomycetia</taxon>
        <taxon>Pirellulales</taxon>
        <taxon>Pirellulaceae</taxon>
        <taxon>Novipirellula</taxon>
    </lineage>
</organism>